<evidence type="ECO:0000313" key="2">
    <source>
        <dbReference type="EMBL" id="EXX77855.1"/>
    </source>
</evidence>
<dbReference type="OrthoDB" id="2318253at2759"/>
<evidence type="ECO:0000259" key="1">
    <source>
        <dbReference type="Pfam" id="PF12937"/>
    </source>
</evidence>
<gene>
    <name evidence="2" type="ORF">RirG_020030</name>
</gene>
<evidence type="ECO:0000313" key="3">
    <source>
        <dbReference type="Proteomes" id="UP000022910"/>
    </source>
</evidence>
<organism evidence="2 3">
    <name type="scientific">Rhizophagus irregularis (strain DAOM 197198w)</name>
    <name type="common">Glomus intraradices</name>
    <dbReference type="NCBI Taxonomy" id="1432141"/>
    <lineage>
        <taxon>Eukaryota</taxon>
        <taxon>Fungi</taxon>
        <taxon>Fungi incertae sedis</taxon>
        <taxon>Mucoromycota</taxon>
        <taxon>Glomeromycotina</taxon>
        <taxon>Glomeromycetes</taxon>
        <taxon>Glomerales</taxon>
        <taxon>Glomeraceae</taxon>
        <taxon>Rhizophagus</taxon>
    </lineage>
</organism>
<protein>
    <recommendedName>
        <fullName evidence="1">F-box domain-containing protein</fullName>
    </recommendedName>
</protein>
<comment type="caution">
    <text evidence="2">The sequence shown here is derived from an EMBL/GenBank/DDBJ whole genome shotgun (WGS) entry which is preliminary data.</text>
</comment>
<reference evidence="2 3" key="1">
    <citation type="submission" date="2014-02" db="EMBL/GenBank/DDBJ databases">
        <title>Single nucleus genome sequencing reveals high similarity among nuclei of an endomycorrhizal fungus.</title>
        <authorList>
            <person name="Lin K."/>
            <person name="Geurts R."/>
            <person name="Zhang Z."/>
            <person name="Limpens E."/>
            <person name="Saunders D.G."/>
            <person name="Mu D."/>
            <person name="Pang E."/>
            <person name="Cao H."/>
            <person name="Cha H."/>
            <person name="Lin T."/>
            <person name="Zhou Q."/>
            <person name="Shang Y."/>
            <person name="Li Y."/>
            <person name="Ivanov S."/>
            <person name="Sharma T."/>
            <person name="Velzen R.V."/>
            <person name="Ruijter N.D."/>
            <person name="Aanen D.K."/>
            <person name="Win J."/>
            <person name="Kamoun S."/>
            <person name="Bisseling T."/>
            <person name="Huang S."/>
        </authorList>
    </citation>
    <scope>NUCLEOTIDE SEQUENCE [LARGE SCALE GENOMIC DNA]</scope>
    <source>
        <strain evidence="3">DAOM197198w</strain>
    </source>
</reference>
<dbReference type="Proteomes" id="UP000022910">
    <property type="component" value="Unassembled WGS sequence"/>
</dbReference>
<feature type="domain" description="F-box" evidence="1">
    <location>
        <begin position="7"/>
        <end position="44"/>
    </location>
</feature>
<sequence>MASLVRDVLLLIFTELNDLDSLHSCSLVNKNWCQVAVPLLWKSFSDTYENPYNYKRESRKKFYNVIAHFLPNNPKDLLPQNNILLPLNKFPKEPMFKYMDFLTSLSTVWIEDMAKLLINDEVGSKYKERILEFEIYKLIFNRCNNAKNFHWYTKKRLYRYPNAKIFFSKLRSLEISPRGITSKTLIKLGKICQNLTNLEIHMCDEDTPGLASFIKIQKKLQSLCLEFDEENDEVEEQYILLGNIIEKKAATLKKVIIQPIITLISPIFVLSLKNIQYLALSNEYGELYENVELCEWKRYLNMASFPDLQYLETTCLPSSITCLIIEKSGRNILEINIHSPLESESDNRKLIEVISIYCPKLIKLTVNVDYKNLGEMSKIFSSCKQLEKLFLTTNVNILPNGDELLRVMSEASPMVLQEFKFGDKWNFSLKGLESFFETWKSKNRPPIKFNHNWDELVYSWTDDHDKMVEKYMKV</sequence>
<dbReference type="AlphaFoldDB" id="A0A015KE10"/>
<dbReference type="Pfam" id="PF12937">
    <property type="entry name" value="F-box-like"/>
    <property type="match status" value="1"/>
</dbReference>
<proteinExistence type="predicted"/>
<name>A0A015KE10_RHIIW</name>
<accession>A0A015KE10</accession>
<dbReference type="SUPFAM" id="SSF52047">
    <property type="entry name" value="RNI-like"/>
    <property type="match status" value="1"/>
</dbReference>
<dbReference type="InterPro" id="IPR001810">
    <property type="entry name" value="F-box_dom"/>
</dbReference>
<dbReference type="InterPro" id="IPR032675">
    <property type="entry name" value="LRR_dom_sf"/>
</dbReference>
<dbReference type="SUPFAM" id="SSF81383">
    <property type="entry name" value="F-box domain"/>
    <property type="match status" value="1"/>
</dbReference>
<dbReference type="InterPro" id="IPR036047">
    <property type="entry name" value="F-box-like_dom_sf"/>
</dbReference>
<keyword evidence="3" id="KW-1185">Reference proteome</keyword>
<dbReference type="EMBL" id="JEMT01010021">
    <property type="protein sequence ID" value="EXX77855.1"/>
    <property type="molecule type" value="Genomic_DNA"/>
</dbReference>
<dbReference type="HOGENOM" id="CLU_028913_8_1_1"/>
<dbReference type="Gene3D" id="3.80.10.10">
    <property type="entry name" value="Ribonuclease Inhibitor"/>
    <property type="match status" value="1"/>
</dbReference>